<reference evidence="1" key="1">
    <citation type="submission" date="2011-11" db="EMBL/GenBank/DDBJ databases">
        <title>Decoding the brain transcriptome of the Eastern honeybee (Apis cerana) based on pyrosequencing.</title>
        <authorList>
            <person name="Sun L."/>
            <person name="Zheng H."/>
            <person name="Wang Y."/>
            <person name="Xie X."/>
            <person name="Zhu Y."/>
            <person name="Gu W."/>
            <person name="Wang S."/>
        </authorList>
    </citation>
    <scope>NUCLEOTIDE SEQUENCE</scope>
    <source>
        <tissue evidence="1">Brain</tissue>
    </source>
</reference>
<dbReference type="EMBL" id="JR036434">
    <property type="protein sequence ID" value="AEY57147.1"/>
    <property type="molecule type" value="mRNA"/>
</dbReference>
<sequence length="207" mass="23406">MLINQDSTESEIQQTFSDFEVMDDLFQTLSSELGIPVLFDDEIPQKINNNVDNQIIKDRYIGESSNNFEESNIISQQNSDLHIANDVKMEIKLESANSYGQSLSPTPNQYKFNKLESQVEKNSIASPCDFKTILETPPISPPQNISPPISPQSISNVTIANQIKLMPLKSQDTKETKFILSEKNFAKHVWVQPKNNIQLITDGKTFL</sequence>
<dbReference type="AlphaFoldDB" id="V9I938"/>
<organism evidence="1">
    <name type="scientific">Apis cerana</name>
    <name type="common">Indian honeybee</name>
    <dbReference type="NCBI Taxonomy" id="7461"/>
    <lineage>
        <taxon>Eukaryota</taxon>
        <taxon>Metazoa</taxon>
        <taxon>Ecdysozoa</taxon>
        <taxon>Arthropoda</taxon>
        <taxon>Hexapoda</taxon>
        <taxon>Insecta</taxon>
        <taxon>Pterygota</taxon>
        <taxon>Neoptera</taxon>
        <taxon>Endopterygota</taxon>
        <taxon>Hymenoptera</taxon>
        <taxon>Apocrita</taxon>
        <taxon>Aculeata</taxon>
        <taxon>Apoidea</taxon>
        <taxon>Anthophila</taxon>
        <taxon>Apidae</taxon>
        <taxon>Apis</taxon>
    </lineage>
</organism>
<proteinExistence type="evidence at transcript level"/>
<accession>V9I938</accession>
<name>V9I938_APICE</name>
<evidence type="ECO:0000313" key="1">
    <source>
        <dbReference type="EMBL" id="AEY57147.1"/>
    </source>
</evidence>
<gene>
    <name evidence="1" type="ORF">ACCB00142.2</name>
</gene>
<protein>
    <submittedName>
        <fullName evidence="1">Activating transcription factor 6</fullName>
    </submittedName>
</protein>